<evidence type="ECO:0000259" key="5">
    <source>
        <dbReference type="PROSITE" id="PS51192"/>
    </source>
</evidence>
<dbReference type="NCBIfam" id="TIGR01443">
    <property type="entry name" value="intein_Cterm"/>
    <property type="match status" value="1"/>
</dbReference>
<dbReference type="GO" id="GO:0016539">
    <property type="term" value="P:intein-mediated protein splicing"/>
    <property type="evidence" value="ECO:0007669"/>
    <property type="project" value="InterPro"/>
</dbReference>
<proteinExistence type="predicted"/>
<evidence type="ECO:0000313" key="6">
    <source>
        <dbReference type="EMBL" id="QHT30423.1"/>
    </source>
</evidence>
<dbReference type="Pfam" id="PF14890">
    <property type="entry name" value="Intein_splicing"/>
    <property type="match status" value="1"/>
</dbReference>
<dbReference type="GO" id="GO:0004386">
    <property type="term" value="F:helicase activity"/>
    <property type="evidence" value="ECO:0007669"/>
    <property type="project" value="UniProtKB-KW"/>
</dbReference>
<dbReference type="GO" id="GO:0005524">
    <property type="term" value="F:ATP binding"/>
    <property type="evidence" value="ECO:0007669"/>
    <property type="project" value="UniProtKB-KW"/>
</dbReference>
<dbReference type="InterPro" id="IPR003587">
    <property type="entry name" value="Hint_dom_N"/>
</dbReference>
<dbReference type="InterPro" id="IPR014001">
    <property type="entry name" value="Helicase_ATP-bd"/>
</dbReference>
<sequence length="663" mass="76516">MDEDIATYLGPKGYSIKKEHITIQEQELIRKELTVKAFVPKTSLSKPEPFPIYRESPNKIYVPRFYGMDTYGEPDAIKISDGEDIDVNFEGELRDFQKPIVEKYIECAKTKGGGLLEIHCGGGKTVQSLKIISELKKKTLVIVHKEFLLQQWTERIHQFLPTAKVGRIQGDVIDIEGKDIVIGMLQSISMKKYPASLFQNFGLTILDECFPYKTHIHTDKGLIKIGSLYEKWINKEQLPKILSFNQKTKNFEYKKMTHSWRKEREYLIKIKMSKRVINCTPEHKILTINGYIEANKLKEGDLIVSKYDRNNIENIILPAINSDQLQNYGLLKVSSISYFKNNGANRYKKPYVYDIEVEDNHNFVIGSESLKDNPQYIDGPVVSNCHHMAAAVFSNALFKIVTKYMLGLSATMDRKDKLSFVFKMFIGDVVYKKEREGDDVVVVKGINYEVNDDKFEKVDKMYNGQTNYSGMIKKLCEFEKRSDFILKVLDDSLKEKPEQQFIVLAHNKSILKYLHDSIQERGLHTVGYYIGGMKQTDLKISETKKIIIATYAMAEEALDIKTLTSLLMATPKTDVRQAVGRILRKKKSNALIFDIIDMHGLFQRQWKKRCTWYRKQKYTVLLANNEMYNKNMWTTLSTNGQILKHKAVPDQCAKLLQGVCLIK</sequence>
<name>A0A6C0EPI4_9ZZZZ</name>
<dbReference type="SUPFAM" id="SSF51294">
    <property type="entry name" value="Hedgehog/intein (Hint) domain"/>
    <property type="match status" value="1"/>
</dbReference>
<keyword evidence="3" id="KW-0347">Helicase</keyword>
<reference evidence="6" key="1">
    <citation type="journal article" date="2020" name="Nature">
        <title>Giant virus diversity and host interactions through global metagenomics.</title>
        <authorList>
            <person name="Schulz F."/>
            <person name="Roux S."/>
            <person name="Paez-Espino D."/>
            <person name="Jungbluth S."/>
            <person name="Walsh D.A."/>
            <person name="Denef V.J."/>
            <person name="McMahon K.D."/>
            <person name="Konstantinidis K.T."/>
            <person name="Eloe-Fadrosh E.A."/>
            <person name="Kyrpides N.C."/>
            <person name="Woyke T."/>
        </authorList>
    </citation>
    <scope>NUCLEOTIDE SEQUENCE</scope>
    <source>
        <strain evidence="6">GVMAG-M-3300009149-34</strain>
    </source>
</reference>
<keyword evidence="2" id="KW-0378">Hydrolase</keyword>
<dbReference type="PROSITE" id="PS50817">
    <property type="entry name" value="INTEIN_N_TER"/>
    <property type="match status" value="1"/>
</dbReference>
<dbReference type="CDD" id="cd00081">
    <property type="entry name" value="Hint"/>
    <property type="match status" value="1"/>
</dbReference>
<organism evidence="6">
    <name type="scientific">viral metagenome</name>
    <dbReference type="NCBI Taxonomy" id="1070528"/>
    <lineage>
        <taxon>unclassified sequences</taxon>
        <taxon>metagenomes</taxon>
        <taxon>organismal metagenomes</taxon>
    </lineage>
</organism>
<dbReference type="CDD" id="cd18785">
    <property type="entry name" value="SF2_C"/>
    <property type="match status" value="1"/>
</dbReference>
<evidence type="ECO:0000256" key="1">
    <source>
        <dbReference type="ARBA" id="ARBA00022741"/>
    </source>
</evidence>
<dbReference type="PANTHER" id="PTHR11274">
    <property type="entry name" value="RAD25/XP-B DNA REPAIR HELICASE"/>
    <property type="match status" value="1"/>
</dbReference>
<dbReference type="GO" id="GO:0016787">
    <property type="term" value="F:hydrolase activity"/>
    <property type="evidence" value="ECO:0007669"/>
    <property type="project" value="UniProtKB-KW"/>
</dbReference>
<keyword evidence="1" id="KW-0547">Nucleotide-binding</keyword>
<dbReference type="EMBL" id="MN738899">
    <property type="protein sequence ID" value="QHT30423.1"/>
    <property type="molecule type" value="Genomic_DNA"/>
</dbReference>
<keyword evidence="4" id="KW-0067">ATP-binding</keyword>
<dbReference type="SMART" id="SM00306">
    <property type="entry name" value="HintN"/>
    <property type="match status" value="1"/>
</dbReference>
<feature type="domain" description="Helicase ATP-binding" evidence="5">
    <location>
        <begin position="105"/>
        <end position="209"/>
    </location>
</feature>
<dbReference type="SMART" id="SM00487">
    <property type="entry name" value="DEXDc"/>
    <property type="match status" value="1"/>
</dbReference>
<dbReference type="InterPro" id="IPR036844">
    <property type="entry name" value="Hint_dom_sf"/>
</dbReference>
<dbReference type="InterPro" id="IPR006935">
    <property type="entry name" value="Helicase/UvrB_N"/>
</dbReference>
<dbReference type="SUPFAM" id="SSF52540">
    <property type="entry name" value="P-loop containing nucleoside triphosphate hydrolases"/>
    <property type="match status" value="2"/>
</dbReference>
<dbReference type="InterPro" id="IPR006141">
    <property type="entry name" value="Intein_N"/>
</dbReference>
<accession>A0A6C0EPI4</accession>
<dbReference type="Gene3D" id="3.40.50.300">
    <property type="entry name" value="P-loop containing nucleotide triphosphate hydrolases"/>
    <property type="match status" value="2"/>
</dbReference>
<dbReference type="GO" id="GO:0003677">
    <property type="term" value="F:DNA binding"/>
    <property type="evidence" value="ECO:0007669"/>
    <property type="project" value="InterPro"/>
</dbReference>
<evidence type="ECO:0000256" key="2">
    <source>
        <dbReference type="ARBA" id="ARBA00022801"/>
    </source>
</evidence>
<dbReference type="Pfam" id="PF04851">
    <property type="entry name" value="ResIII"/>
    <property type="match status" value="1"/>
</dbReference>
<dbReference type="InterPro" id="IPR050615">
    <property type="entry name" value="ATP-dep_DNA_Helicase"/>
</dbReference>
<dbReference type="InterPro" id="IPR030934">
    <property type="entry name" value="Intein_C"/>
</dbReference>
<dbReference type="PROSITE" id="PS50818">
    <property type="entry name" value="INTEIN_C_TER"/>
    <property type="match status" value="1"/>
</dbReference>
<dbReference type="InterPro" id="IPR027417">
    <property type="entry name" value="P-loop_NTPase"/>
</dbReference>
<dbReference type="PANTHER" id="PTHR11274:SF0">
    <property type="entry name" value="GENERAL TRANSCRIPTION AND DNA REPAIR FACTOR IIH HELICASE SUBUNIT XPB"/>
    <property type="match status" value="1"/>
</dbReference>
<dbReference type="Gene3D" id="2.170.16.10">
    <property type="entry name" value="Hedgehog/Intein (Hint) domain"/>
    <property type="match status" value="1"/>
</dbReference>
<dbReference type="AlphaFoldDB" id="A0A6C0EPI4"/>
<protein>
    <recommendedName>
        <fullName evidence="5">Helicase ATP-binding domain-containing protein</fullName>
    </recommendedName>
</protein>
<dbReference type="PROSITE" id="PS51192">
    <property type="entry name" value="HELICASE_ATP_BIND_1"/>
    <property type="match status" value="1"/>
</dbReference>
<dbReference type="NCBIfam" id="TIGR01445">
    <property type="entry name" value="intein_Nterm"/>
    <property type="match status" value="1"/>
</dbReference>
<evidence type="ECO:0000256" key="3">
    <source>
        <dbReference type="ARBA" id="ARBA00022806"/>
    </source>
</evidence>
<evidence type="ECO:0000256" key="4">
    <source>
        <dbReference type="ARBA" id="ARBA00022840"/>
    </source>
</evidence>